<dbReference type="InterPro" id="IPR017871">
    <property type="entry name" value="ABC_transporter-like_CS"/>
</dbReference>
<comment type="caution">
    <text evidence="6">The sequence shown here is derived from an EMBL/GenBank/DDBJ whole genome shotgun (WGS) entry which is preliminary data.</text>
</comment>
<evidence type="ECO:0000256" key="3">
    <source>
        <dbReference type="ARBA" id="ARBA00022741"/>
    </source>
</evidence>
<evidence type="ECO:0000313" key="6">
    <source>
        <dbReference type="EMBL" id="RIE17133.1"/>
    </source>
</evidence>
<dbReference type="CDD" id="cd03216">
    <property type="entry name" value="ABC_Carb_Monos_I"/>
    <property type="match status" value="1"/>
</dbReference>
<organism evidence="6 7">
    <name type="scientific">Candidatus Cryosericum septentrionale</name>
    <dbReference type="NCBI Taxonomy" id="2290913"/>
    <lineage>
        <taxon>Bacteria</taxon>
        <taxon>Pseudomonadati</taxon>
        <taxon>Caldisericota/Cryosericota group</taxon>
        <taxon>Candidatus Cryosericota</taxon>
        <taxon>Candidatus Cryosericia</taxon>
        <taxon>Candidatus Cryosericales</taxon>
        <taxon>Candidatus Cryosericaceae</taxon>
        <taxon>Candidatus Cryosericum</taxon>
    </lineage>
</organism>
<keyword evidence="2" id="KW-0677">Repeat</keyword>
<keyword evidence="3" id="KW-0547">Nucleotide-binding</keyword>
<evidence type="ECO:0000259" key="5">
    <source>
        <dbReference type="PROSITE" id="PS50893"/>
    </source>
</evidence>
<feature type="domain" description="ABC transporter" evidence="5">
    <location>
        <begin position="31"/>
        <end position="272"/>
    </location>
</feature>
<dbReference type="PANTHER" id="PTHR43790">
    <property type="entry name" value="CARBOHYDRATE TRANSPORT ATP-BINDING PROTEIN MG119-RELATED"/>
    <property type="match status" value="1"/>
</dbReference>
<keyword evidence="7" id="KW-1185">Reference proteome</keyword>
<proteinExistence type="predicted"/>
<dbReference type="EMBL" id="QXIY01000012">
    <property type="protein sequence ID" value="RIE17133.1"/>
    <property type="molecule type" value="Genomic_DNA"/>
</dbReference>
<dbReference type="PROSITE" id="PS00211">
    <property type="entry name" value="ABC_TRANSPORTER_1"/>
    <property type="match status" value="1"/>
</dbReference>
<dbReference type="PROSITE" id="PS50893">
    <property type="entry name" value="ABC_TRANSPORTER_2"/>
    <property type="match status" value="1"/>
</dbReference>
<keyword evidence="1" id="KW-0813">Transport</keyword>
<reference evidence="6 7" key="1">
    <citation type="submission" date="2018-09" db="EMBL/GenBank/DDBJ databases">
        <title>Discovery and Ecogenomic Context for Candidatus Cryosericales, a Global Caldiserica Order Active in Thawing Permafrost.</title>
        <authorList>
            <person name="Martinez M.A."/>
            <person name="Woodcroft B.J."/>
            <person name="Ignacio Espinoza J.C."/>
            <person name="Zayed A."/>
            <person name="Singleton C.M."/>
            <person name="Boyd J."/>
            <person name="Li Y.-F."/>
            <person name="Purvine S."/>
            <person name="Maughan H."/>
            <person name="Hodgkins S.B."/>
            <person name="Anderson D."/>
            <person name="Sederholm M."/>
            <person name="Temperton B."/>
            <person name="Saleska S.R."/>
            <person name="Tyson G.W."/>
            <person name="Rich V.I."/>
        </authorList>
    </citation>
    <scope>NUCLEOTIDE SEQUENCE [LARGE SCALE GENOMIC DNA]</scope>
    <source>
        <strain evidence="6 7">SMC1</strain>
    </source>
</reference>
<evidence type="ECO:0000256" key="2">
    <source>
        <dbReference type="ARBA" id="ARBA00022737"/>
    </source>
</evidence>
<dbReference type="PANTHER" id="PTHR43790:SF9">
    <property type="entry name" value="GALACTOFURANOSE TRANSPORTER ATP-BINDING PROTEIN YTFR"/>
    <property type="match status" value="1"/>
</dbReference>
<dbReference type="InterPro" id="IPR050107">
    <property type="entry name" value="ABC_carbohydrate_import_ATPase"/>
</dbReference>
<evidence type="ECO:0000256" key="1">
    <source>
        <dbReference type="ARBA" id="ARBA00022448"/>
    </source>
</evidence>
<dbReference type="InterPro" id="IPR027417">
    <property type="entry name" value="P-loop_NTPase"/>
</dbReference>
<dbReference type="OrthoDB" id="9805029at2"/>
<dbReference type="SMART" id="SM00382">
    <property type="entry name" value="AAA"/>
    <property type="match status" value="1"/>
</dbReference>
<dbReference type="SUPFAM" id="SSF52540">
    <property type="entry name" value="P-loop containing nucleoside triphosphate hydrolases"/>
    <property type="match status" value="1"/>
</dbReference>
<dbReference type="GO" id="GO:0005524">
    <property type="term" value="F:ATP binding"/>
    <property type="evidence" value="ECO:0007669"/>
    <property type="project" value="UniProtKB-KW"/>
</dbReference>
<dbReference type="Proteomes" id="UP000266113">
    <property type="component" value="Unassembled WGS sequence"/>
</dbReference>
<gene>
    <name evidence="6" type="ORF">SMC1_03095</name>
</gene>
<protein>
    <submittedName>
        <fullName evidence="6">Sugar ABC transporter ATP-binding protein</fullName>
    </submittedName>
</protein>
<dbReference type="Gene3D" id="3.40.50.300">
    <property type="entry name" value="P-loop containing nucleotide triphosphate hydrolases"/>
    <property type="match status" value="1"/>
</dbReference>
<accession>A0A398DSM2</accession>
<dbReference type="InterPro" id="IPR003439">
    <property type="entry name" value="ABC_transporter-like_ATP-bd"/>
</dbReference>
<keyword evidence="4 6" id="KW-0067">ATP-binding</keyword>
<evidence type="ECO:0000313" key="7">
    <source>
        <dbReference type="Proteomes" id="UP000266113"/>
    </source>
</evidence>
<dbReference type="InterPro" id="IPR003593">
    <property type="entry name" value="AAA+_ATPase"/>
</dbReference>
<evidence type="ECO:0000256" key="4">
    <source>
        <dbReference type="ARBA" id="ARBA00022840"/>
    </source>
</evidence>
<name>A0A398DSM2_9BACT</name>
<dbReference type="GO" id="GO:0016887">
    <property type="term" value="F:ATP hydrolysis activity"/>
    <property type="evidence" value="ECO:0007669"/>
    <property type="project" value="InterPro"/>
</dbReference>
<sequence length="298" mass="33214">MTKFSFFQCRHTFIYFLKKERKPMGEAIPIVEMRNIRKSFGGVQALRGVDLVLHHNEVLGLVGDNAAGKSTLMKILSGAYIPNEGEIFIEGKKAHIINPWDARRQGIEMVYQDLALANNLDVAANVFMGREAVSVKLGPISIMDEHHMGQETQRLLDRLKIDISSVRLKVESLSGGQRQAVAIARATAFNTKVTIMDEPTAALSVAAIGKVLDLVRELKAQGCSIIIISHRLEDIYQVSDRMMVLRHGRKVCDTPVAGDIDDFRERVVAYIIGARDDFAEGVSKQPNNEHEEVQDIVH</sequence>
<dbReference type="Pfam" id="PF00005">
    <property type="entry name" value="ABC_tran"/>
    <property type="match status" value="1"/>
</dbReference>
<dbReference type="AlphaFoldDB" id="A0A398DSM2"/>